<proteinExistence type="predicted"/>
<sequence>MGVPNAASLGDILTVTATTVLFVPGSTGQKDLDGVTLRSPGLTLSSVFAVPALSIPALNVTVSVAWGAKAAQMRTTLRVAG</sequence>
<dbReference type="GO" id="GO:0005524">
    <property type="term" value="F:ATP binding"/>
    <property type="evidence" value="ECO:0007669"/>
    <property type="project" value="UniProtKB-KW"/>
</dbReference>
<reference evidence="2 3" key="1">
    <citation type="journal article" date="2018" name="Plant J.">
        <title>Genome sequences of Chlorella sorokiniana UTEX 1602 and Micractinium conductrix SAG 241.80: implications to maltose excretion by a green alga.</title>
        <authorList>
            <person name="Arriola M.B."/>
            <person name="Velmurugan N."/>
            <person name="Zhang Y."/>
            <person name="Plunkett M.H."/>
            <person name="Hondzo H."/>
            <person name="Barney B.M."/>
        </authorList>
    </citation>
    <scope>NUCLEOTIDE SEQUENCE [LARGE SCALE GENOMIC DNA]</scope>
    <source>
        <strain evidence="2 3">SAG 241.80</strain>
    </source>
</reference>
<protein>
    <submittedName>
        <fullName evidence="2">Nitrate ABC transporter ATP-binding</fullName>
    </submittedName>
</protein>
<comment type="caution">
    <text evidence="2">The sequence shown here is derived from an EMBL/GenBank/DDBJ whole genome shotgun (WGS) entry which is preliminary data.</text>
</comment>
<keyword evidence="2" id="KW-0547">Nucleotide-binding</keyword>
<dbReference type="Proteomes" id="UP000239649">
    <property type="component" value="Unassembled WGS sequence"/>
</dbReference>
<gene>
    <name evidence="2" type="ORF">C2E20_8852</name>
</gene>
<dbReference type="EMBL" id="LHPF02000057">
    <property type="protein sequence ID" value="PSC67509.1"/>
    <property type="molecule type" value="Genomic_DNA"/>
</dbReference>
<keyword evidence="1" id="KW-0472">Membrane</keyword>
<evidence type="ECO:0000313" key="2">
    <source>
        <dbReference type="EMBL" id="PSC67509.1"/>
    </source>
</evidence>
<evidence type="ECO:0000313" key="3">
    <source>
        <dbReference type="Proteomes" id="UP000239649"/>
    </source>
</evidence>
<accession>A0A2P6V091</accession>
<feature type="transmembrane region" description="Helical" evidence="1">
    <location>
        <begin position="47"/>
        <end position="68"/>
    </location>
</feature>
<keyword evidence="1" id="KW-0812">Transmembrane</keyword>
<keyword evidence="3" id="KW-1185">Reference proteome</keyword>
<keyword evidence="2" id="KW-0067">ATP-binding</keyword>
<dbReference type="AlphaFoldDB" id="A0A2P6V091"/>
<organism evidence="2 3">
    <name type="scientific">Micractinium conductrix</name>
    <dbReference type="NCBI Taxonomy" id="554055"/>
    <lineage>
        <taxon>Eukaryota</taxon>
        <taxon>Viridiplantae</taxon>
        <taxon>Chlorophyta</taxon>
        <taxon>core chlorophytes</taxon>
        <taxon>Trebouxiophyceae</taxon>
        <taxon>Chlorellales</taxon>
        <taxon>Chlorellaceae</taxon>
        <taxon>Chlorella clade</taxon>
        <taxon>Micractinium</taxon>
    </lineage>
</organism>
<evidence type="ECO:0000256" key="1">
    <source>
        <dbReference type="SAM" id="Phobius"/>
    </source>
</evidence>
<name>A0A2P6V091_9CHLO</name>
<keyword evidence="1" id="KW-1133">Transmembrane helix</keyword>